<dbReference type="PANTHER" id="PTHR31973">
    <property type="entry name" value="POLYPROTEIN, PUTATIVE-RELATED"/>
    <property type="match status" value="1"/>
</dbReference>
<proteinExistence type="predicted"/>
<sequence length="99" mass="11229">MPSRTILPRFKRLYVCLAACKASFRVCRPIVGLDGCFLKGYYGSQLLTAIGRDPNDQMLPIAYAIVEVENKDSWSWFLTNLTNDIGMCDITYISDQQKV</sequence>
<dbReference type="EMBL" id="JBBWWQ010000015">
    <property type="protein sequence ID" value="KAK8928698.1"/>
    <property type="molecule type" value="Genomic_DNA"/>
</dbReference>
<name>A0AAP0B5E2_9ASPA</name>
<evidence type="ECO:0000313" key="3">
    <source>
        <dbReference type="Proteomes" id="UP001418222"/>
    </source>
</evidence>
<dbReference type="Pfam" id="PF10551">
    <property type="entry name" value="MULE"/>
    <property type="match status" value="1"/>
</dbReference>
<keyword evidence="3" id="KW-1185">Reference proteome</keyword>
<protein>
    <recommendedName>
        <fullName evidence="1">MULE transposase domain-containing protein</fullName>
    </recommendedName>
</protein>
<dbReference type="AlphaFoldDB" id="A0AAP0B5E2"/>
<organism evidence="2 3">
    <name type="scientific">Platanthera zijinensis</name>
    <dbReference type="NCBI Taxonomy" id="2320716"/>
    <lineage>
        <taxon>Eukaryota</taxon>
        <taxon>Viridiplantae</taxon>
        <taxon>Streptophyta</taxon>
        <taxon>Embryophyta</taxon>
        <taxon>Tracheophyta</taxon>
        <taxon>Spermatophyta</taxon>
        <taxon>Magnoliopsida</taxon>
        <taxon>Liliopsida</taxon>
        <taxon>Asparagales</taxon>
        <taxon>Orchidaceae</taxon>
        <taxon>Orchidoideae</taxon>
        <taxon>Orchideae</taxon>
        <taxon>Orchidinae</taxon>
        <taxon>Platanthera</taxon>
    </lineage>
</organism>
<feature type="domain" description="MULE transposase" evidence="1">
    <location>
        <begin position="31"/>
        <end position="84"/>
    </location>
</feature>
<evidence type="ECO:0000259" key="1">
    <source>
        <dbReference type="Pfam" id="PF10551"/>
    </source>
</evidence>
<reference evidence="2 3" key="1">
    <citation type="journal article" date="2022" name="Nat. Plants">
        <title>Genomes of leafy and leafless Platanthera orchids illuminate the evolution of mycoheterotrophy.</title>
        <authorList>
            <person name="Li M.H."/>
            <person name="Liu K.W."/>
            <person name="Li Z."/>
            <person name="Lu H.C."/>
            <person name="Ye Q.L."/>
            <person name="Zhang D."/>
            <person name="Wang J.Y."/>
            <person name="Li Y.F."/>
            <person name="Zhong Z.M."/>
            <person name="Liu X."/>
            <person name="Yu X."/>
            <person name="Liu D.K."/>
            <person name="Tu X.D."/>
            <person name="Liu B."/>
            <person name="Hao Y."/>
            <person name="Liao X.Y."/>
            <person name="Jiang Y.T."/>
            <person name="Sun W.H."/>
            <person name="Chen J."/>
            <person name="Chen Y.Q."/>
            <person name="Ai Y."/>
            <person name="Zhai J.W."/>
            <person name="Wu S.S."/>
            <person name="Zhou Z."/>
            <person name="Hsiao Y.Y."/>
            <person name="Wu W.L."/>
            <person name="Chen Y.Y."/>
            <person name="Lin Y.F."/>
            <person name="Hsu J.L."/>
            <person name="Li C.Y."/>
            <person name="Wang Z.W."/>
            <person name="Zhao X."/>
            <person name="Zhong W.Y."/>
            <person name="Ma X.K."/>
            <person name="Ma L."/>
            <person name="Huang J."/>
            <person name="Chen G.Z."/>
            <person name="Huang M.Z."/>
            <person name="Huang L."/>
            <person name="Peng D.H."/>
            <person name="Luo Y.B."/>
            <person name="Zou S.Q."/>
            <person name="Chen S.P."/>
            <person name="Lan S."/>
            <person name="Tsai W.C."/>
            <person name="Van de Peer Y."/>
            <person name="Liu Z.J."/>
        </authorList>
    </citation>
    <scope>NUCLEOTIDE SEQUENCE [LARGE SCALE GENOMIC DNA]</scope>
    <source>
        <strain evidence="2">Lor287</strain>
    </source>
</reference>
<dbReference type="InterPro" id="IPR018289">
    <property type="entry name" value="MULE_transposase_dom"/>
</dbReference>
<accession>A0AAP0B5E2</accession>
<dbReference type="Proteomes" id="UP001418222">
    <property type="component" value="Unassembled WGS sequence"/>
</dbReference>
<comment type="caution">
    <text evidence="2">The sequence shown here is derived from an EMBL/GenBank/DDBJ whole genome shotgun (WGS) entry which is preliminary data.</text>
</comment>
<dbReference type="PANTHER" id="PTHR31973:SF187">
    <property type="entry name" value="MUTATOR TRANSPOSASE MUDRA PROTEIN"/>
    <property type="match status" value="1"/>
</dbReference>
<evidence type="ECO:0000313" key="2">
    <source>
        <dbReference type="EMBL" id="KAK8928698.1"/>
    </source>
</evidence>
<gene>
    <name evidence="2" type="ORF">KSP39_PZI017706</name>
</gene>